<evidence type="ECO:0000313" key="3">
    <source>
        <dbReference type="Proteomes" id="UP001168877"/>
    </source>
</evidence>
<dbReference type="AlphaFoldDB" id="A0AA39S6P9"/>
<comment type="caution">
    <text evidence="2">The sequence shown here is derived from an EMBL/GenBank/DDBJ whole genome shotgun (WGS) entry which is preliminary data.</text>
</comment>
<feature type="transmembrane region" description="Helical" evidence="1">
    <location>
        <begin position="21"/>
        <end position="40"/>
    </location>
</feature>
<evidence type="ECO:0000256" key="1">
    <source>
        <dbReference type="SAM" id="Phobius"/>
    </source>
</evidence>
<keyword evidence="3" id="KW-1185">Reference proteome</keyword>
<name>A0AA39S6P9_ACESA</name>
<keyword evidence="1" id="KW-1133">Transmembrane helix</keyword>
<evidence type="ECO:0000313" key="2">
    <source>
        <dbReference type="EMBL" id="KAK0585227.1"/>
    </source>
</evidence>
<accession>A0AA39S6P9</accession>
<reference evidence="2" key="1">
    <citation type="journal article" date="2022" name="Plant J.">
        <title>Strategies of tolerance reflected in two North American maple genomes.</title>
        <authorList>
            <person name="McEvoy S.L."/>
            <person name="Sezen U.U."/>
            <person name="Trouern-Trend A."/>
            <person name="McMahon S.M."/>
            <person name="Schaberg P.G."/>
            <person name="Yang J."/>
            <person name="Wegrzyn J.L."/>
            <person name="Swenson N.G."/>
        </authorList>
    </citation>
    <scope>NUCLEOTIDE SEQUENCE</scope>
    <source>
        <strain evidence="2">NS2018</strain>
    </source>
</reference>
<sequence>MACSLLCMRIKCHPVQVFKVVFFYSFLSGYGGGFVIVLVIKFQNLGSEEVTRSNEYFLVFRNSVLKSKTRTAQRR</sequence>
<keyword evidence="1" id="KW-0812">Transmembrane</keyword>
<proteinExistence type="predicted"/>
<dbReference type="EMBL" id="JAUESC010000383">
    <property type="protein sequence ID" value="KAK0585227.1"/>
    <property type="molecule type" value="Genomic_DNA"/>
</dbReference>
<protein>
    <submittedName>
        <fullName evidence="2">Uncharacterized protein</fullName>
    </submittedName>
</protein>
<keyword evidence="1" id="KW-0472">Membrane</keyword>
<reference evidence="2" key="2">
    <citation type="submission" date="2023-06" db="EMBL/GenBank/DDBJ databases">
        <authorList>
            <person name="Swenson N.G."/>
            <person name="Wegrzyn J.L."/>
            <person name="Mcevoy S.L."/>
        </authorList>
    </citation>
    <scope>NUCLEOTIDE SEQUENCE</scope>
    <source>
        <strain evidence="2">NS2018</strain>
        <tissue evidence="2">Leaf</tissue>
    </source>
</reference>
<gene>
    <name evidence="2" type="ORF">LWI29_025046</name>
</gene>
<organism evidence="2 3">
    <name type="scientific">Acer saccharum</name>
    <name type="common">Sugar maple</name>
    <dbReference type="NCBI Taxonomy" id="4024"/>
    <lineage>
        <taxon>Eukaryota</taxon>
        <taxon>Viridiplantae</taxon>
        <taxon>Streptophyta</taxon>
        <taxon>Embryophyta</taxon>
        <taxon>Tracheophyta</taxon>
        <taxon>Spermatophyta</taxon>
        <taxon>Magnoliopsida</taxon>
        <taxon>eudicotyledons</taxon>
        <taxon>Gunneridae</taxon>
        <taxon>Pentapetalae</taxon>
        <taxon>rosids</taxon>
        <taxon>malvids</taxon>
        <taxon>Sapindales</taxon>
        <taxon>Sapindaceae</taxon>
        <taxon>Hippocastanoideae</taxon>
        <taxon>Acereae</taxon>
        <taxon>Acer</taxon>
    </lineage>
</organism>
<dbReference type="Proteomes" id="UP001168877">
    <property type="component" value="Unassembled WGS sequence"/>
</dbReference>